<feature type="domain" description="Thioredoxin" evidence="2">
    <location>
        <begin position="47"/>
        <end position="176"/>
    </location>
</feature>
<evidence type="ECO:0000256" key="1">
    <source>
        <dbReference type="SAM" id="Phobius"/>
    </source>
</evidence>
<keyword evidence="1" id="KW-0472">Membrane</keyword>
<sequence length="182" mass="19115">MSWYVAALVLLGVLFLANLLLTVAVIRRLREHSELLRQYVRPGMFTKSPGDPIGEFEAVTTTGEVISSSELPSTVVAAFFAPGCESCEEQIPQLAAYAAGFPPDGPRFWAVVFDTGGTEAVQEKVAALAGAVQVITEPLGGPVARAFGVDAVVPAFVVAGDAVVLETRSRVDLLSELTPVAA</sequence>
<dbReference type="RefSeq" id="WP_394303509.1">
    <property type="nucleotide sequence ID" value="NZ_JBHMQT010000055.1"/>
</dbReference>
<dbReference type="InterPro" id="IPR013766">
    <property type="entry name" value="Thioredoxin_domain"/>
</dbReference>
<dbReference type="PROSITE" id="PS51352">
    <property type="entry name" value="THIOREDOXIN_2"/>
    <property type="match status" value="1"/>
</dbReference>
<dbReference type="EMBL" id="JBHMQT010000055">
    <property type="protein sequence ID" value="MFC0865491.1"/>
    <property type="molecule type" value="Genomic_DNA"/>
</dbReference>
<keyword evidence="1" id="KW-0812">Transmembrane</keyword>
<dbReference type="InterPro" id="IPR036249">
    <property type="entry name" value="Thioredoxin-like_sf"/>
</dbReference>
<proteinExistence type="predicted"/>
<evidence type="ECO:0000313" key="3">
    <source>
        <dbReference type="EMBL" id="MFC0865491.1"/>
    </source>
</evidence>
<evidence type="ECO:0000313" key="4">
    <source>
        <dbReference type="Proteomes" id="UP001589870"/>
    </source>
</evidence>
<comment type="caution">
    <text evidence="3">The sequence shown here is derived from an EMBL/GenBank/DDBJ whole genome shotgun (WGS) entry which is preliminary data.</text>
</comment>
<keyword evidence="4" id="KW-1185">Reference proteome</keyword>
<keyword evidence="1" id="KW-1133">Transmembrane helix</keyword>
<organism evidence="3 4">
    <name type="scientific">Sphaerimonospora cavernae</name>
    <dbReference type="NCBI Taxonomy" id="1740611"/>
    <lineage>
        <taxon>Bacteria</taxon>
        <taxon>Bacillati</taxon>
        <taxon>Actinomycetota</taxon>
        <taxon>Actinomycetes</taxon>
        <taxon>Streptosporangiales</taxon>
        <taxon>Streptosporangiaceae</taxon>
        <taxon>Sphaerimonospora</taxon>
    </lineage>
</organism>
<reference evidence="3 4" key="1">
    <citation type="submission" date="2024-09" db="EMBL/GenBank/DDBJ databases">
        <authorList>
            <person name="Sun Q."/>
            <person name="Mori K."/>
        </authorList>
    </citation>
    <scope>NUCLEOTIDE SEQUENCE [LARGE SCALE GENOMIC DNA]</scope>
    <source>
        <strain evidence="3 4">TBRC 1851</strain>
    </source>
</reference>
<gene>
    <name evidence="3" type="ORF">ACFHYQ_24665</name>
</gene>
<dbReference type="Proteomes" id="UP001589870">
    <property type="component" value="Unassembled WGS sequence"/>
</dbReference>
<feature type="transmembrane region" description="Helical" evidence="1">
    <location>
        <begin position="6"/>
        <end position="26"/>
    </location>
</feature>
<accession>A0ABV6UBB2</accession>
<dbReference type="Gene3D" id="3.40.30.10">
    <property type="entry name" value="Glutaredoxin"/>
    <property type="match status" value="1"/>
</dbReference>
<evidence type="ECO:0000259" key="2">
    <source>
        <dbReference type="PROSITE" id="PS51352"/>
    </source>
</evidence>
<dbReference type="SUPFAM" id="SSF52833">
    <property type="entry name" value="Thioredoxin-like"/>
    <property type="match status" value="1"/>
</dbReference>
<protein>
    <recommendedName>
        <fullName evidence="2">Thioredoxin domain-containing protein</fullName>
    </recommendedName>
</protein>
<name>A0ABV6UBB2_9ACTN</name>